<accession>A0A5C6UEF6</accession>
<dbReference type="EMBL" id="VOQR01000001">
    <property type="protein sequence ID" value="TXC70415.1"/>
    <property type="molecule type" value="Genomic_DNA"/>
</dbReference>
<dbReference type="RefSeq" id="WP_147080583.1">
    <property type="nucleotide sequence ID" value="NZ_VOQR01000001.1"/>
</dbReference>
<feature type="transmembrane region" description="Helical" evidence="1">
    <location>
        <begin position="67"/>
        <end position="86"/>
    </location>
</feature>
<keyword evidence="1" id="KW-0472">Membrane</keyword>
<feature type="transmembrane region" description="Helical" evidence="1">
    <location>
        <begin position="14"/>
        <end position="32"/>
    </location>
</feature>
<feature type="transmembrane region" description="Helical" evidence="1">
    <location>
        <begin position="132"/>
        <end position="154"/>
    </location>
</feature>
<keyword evidence="1" id="KW-1133">Transmembrane helix</keyword>
<dbReference type="Proteomes" id="UP000321250">
    <property type="component" value="Unassembled WGS sequence"/>
</dbReference>
<evidence type="ECO:0000313" key="2">
    <source>
        <dbReference type="EMBL" id="TXC70415.1"/>
    </source>
</evidence>
<comment type="caution">
    <text evidence="2">The sequence shown here is derived from an EMBL/GenBank/DDBJ whole genome shotgun (WGS) entry which is preliminary data.</text>
</comment>
<reference evidence="2 3" key="1">
    <citation type="journal article" date="2013" name="Antonie Van Leeuwenhoek">
        <title>Sphingomonas ginsenosidivorax sp. nov., with the ability to transform ginsenosides.</title>
        <authorList>
            <person name="Jin X.F."/>
            <person name="Kim J.K."/>
            <person name="Liu Q.M."/>
            <person name="Kang M.S."/>
            <person name="He D."/>
            <person name="Jin F.X."/>
            <person name="Kim S.C."/>
            <person name="Im W.T."/>
        </authorList>
    </citation>
    <scope>NUCLEOTIDE SEQUENCE [LARGE SCALE GENOMIC DNA]</scope>
    <source>
        <strain evidence="2 3">KHI67</strain>
    </source>
</reference>
<name>A0A5C6UEF6_9SPHN</name>
<feature type="transmembrane region" description="Helical" evidence="1">
    <location>
        <begin position="166"/>
        <end position="194"/>
    </location>
</feature>
<dbReference type="OrthoDB" id="7293882at2"/>
<keyword evidence="1" id="KW-0812">Transmembrane</keyword>
<dbReference type="AlphaFoldDB" id="A0A5C6UEF6"/>
<sequence>MQTRATGNWWERRWVAYALALACAVPLLWPALPPLADVPGHMARWHVSMALDRSADLQRYYDFHWEVIPNLGMDLIVPALATLFGLAFATKLAVMAIPVLTAAGLLAMARAAHGRIPPTALFALPLAYAWPFQFGFVNFALSQALAFCATALWLRLGQGGRLGMRAALFVPIACVIWVTHSFGWGMLGLIALAAELARLRGEGRSWVSALIGAGVQCVPLAAPLLVMLSGRGGGALGADDWFDWSAKLLWVMGMLRDRWQWFDLASLLPLIAVLCVGARSARLGLSPLLAWPALLCLVAFVLLPRLLMGGAYVDMRMIPAAVMLALVAVKPPADARFGRTLAVLGLAFLLVRLVGTTASYVLRSGEQHSELAAIEAIPRGAAVLTLVARPCGDLWGAQREDVLPGIAVVRRDAFVNANWAIAGQQLLSVRYAQAGRYRVDPSQQMAAAGCSVGGPDFKRAIARFPRAAFGYVWTIGFPPGTAKADDLRLVWSSGRSALYRVAR</sequence>
<evidence type="ECO:0000256" key="1">
    <source>
        <dbReference type="SAM" id="Phobius"/>
    </source>
</evidence>
<gene>
    <name evidence="2" type="ORF">FSB78_05250</name>
</gene>
<evidence type="ECO:0000313" key="3">
    <source>
        <dbReference type="Proteomes" id="UP000321250"/>
    </source>
</evidence>
<feature type="transmembrane region" description="Helical" evidence="1">
    <location>
        <begin position="93"/>
        <end position="112"/>
    </location>
</feature>
<feature type="transmembrane region" description="Helical" evidence="1">
    <location>
        <begin position="206"/>
        <end position="228"/>
    </location>
</feature>
<feature type="transmembrane region" description="Helical" evidence="1">
    <location>
        <begin position="341"/>
        <end position="362"/>
    </location>
</feature>
<protein>
    <submittedName>
        <fullName evidence="2">Uncharacterized protein</fullName>
    </submittedName>
</protein>
<proteinExistence type="predicted"/>
<feature type="transmembrane region" description="Helical" evidence="1">
    <location>
        <begin position="285"/>
        <end position="303"/>
    </location>
</feature>
<keyword evidence="3" id="KW-1185">Reference proteome</keyword>
<organism evidence="2 3">
    <name type="scientific">Sphingomonas ginsenosidivorax</name>
    <dbReference type="NCBI Taxonomy" id="862135"/>
    <lineage>
        <taxon>Bacteria</taxon>
        <taxon>Pseudomonadati</taxon>
        <taxon>Pseudomonadota</taxon>
        <taxon>Alphaproteobacteria</taxon>
        <taxon>Sphingomonadales</taxon>
        <taxon>Sphingomonadaceae</taxon>
        <taxon>Sphingomonas</taxon>
    </lineage>
</organism>
<feature type="transmembrane region" description="Helical" evidence="1">
    <location>
        <begin position="261"/>
        <end position="279"/>
    </location>
</feature>